<gene>
    <name evidence="2" type="ORF">EVAR_70826_1</name>
</gene>
<dbReference type="AlphaFoldDB" id="A0A4C2AB18"/>
<comment type="caution">
    <text evidence="2">The sequence shown here is derived from an EMBL/GenBank/DDBJ whole genome shotgun (WGS) entry which is preliminary data.</text>
</comment>
<feature type="region of interest" description="Disordered" evidence="1">
    <location>
        <begin position="20"/>
        <end position="42"/>
    </location>
</feature>
<name>A0A4C2AB18_EUMVA</name>
<evidence type="ECO:0000256" key="1">
    <source>
        <dbReference type="SAM" id="MobiDB-lite"/>
    </source>
</evidence>
<dbReference type="Proteomes" id="UP000299102">
    <property type="component" value="Unassembled WGS sequence"/>
</dbReference>
<sequence>MTMITCQQIFILNNQSQTPRNARGVRVADENRRRGAAPPRRPVLAPRSASVYILNEIPVPACESPTKGISTFNTRTLLKSAPALIHCHRAYRRNDYGKAAATKRTFDEFAVNTQARFGDPL</sequence>
<accession>A0A4C2AB18</accession>
<organism evidence="2 3">
    <name type="scientific">Eumeta variegata</name>
    <name type="common">Bagworm moth</name>
    <name type="synonym">Eumeta japonica</name>
    <dbReference type="NCBI Taxonomy" id="151549"/>
    <lineage>
        <taxon>Eukaryota</taxon>
        <taxon>Metazoa</taxon>
        <taxon>Ecdysozoa</taxon>
        <taxon>Arthropoda</taxon>
        <taxon>Hexapoda</taxon>
        <taxon>Insecta</taxon>
        <taxon>Pterygota</taxon>
        <taxon>Neoptera</taxon>
        <taxon>Endopterygota</taxon>
        <taxon>Lepidoptera</taxon>
        <taxon>Glossata</taxon>
        <taxon>Ditrysia</taxon>
        <taxon>Tineoidea</taxon>
        <taxon>Psychidae</taxon>
        <taxon>Oiketicinae</taxon>
        <taxon>Eumeta</taxon>
    </lineage>
</organism>
<proteinExistence type="predicted"/>
<keyword evidence="3" id="KW-1185">Reference proteome</keyword>
<dbReference type="EMBL" id="BGZK01003013">
    <property type="protein sequence ID" value="GBP97836.1"/>
    <property type="molecule type" value="Genomic_DNA"/>
</dbReference>
<evidence type="ECO:0000313" key="2">
    <source>
        <dbReference type="EMBL" id="GBP97836.1"/>
    </source>
</evidence>
<reference evidence="2 3" key="1">
    <citation type="journal article" date="2019" name="Commun. Biol.">
        <title>The bagworm genome reveals a unique fibroin gene that provides high tensile strength.</title>
        <authorList>
            <person name="Kono N."/>
            <person name="Nakamura H."/>
            <person name="Ohtoshi R."/>
            <person name="Tomita M."/>
            <person name="Numata K."/>
            <person name="Arakawa K."/>
        </authorList>
    </citation>
    <scope>NUCLEOTIDE SEQUENCE [LARGE SCALE GENOMIC DNA]</scope>
</reference>
<evidence type="ECO:0000313" key="3">
    <source>
        <dbReference type="Proteomes" id="UP000299102"/>
    </source>
</evidence>
<protein>
    <submittedName>
        <fullName evidence="2">Uncharacterized protein</fullName>
    </submittedName>
</protein>